<evidence type="ECO:0000313" key="15">
    <source>
        <dbReference type="Proteomes" id="UP000799302"/>
    </source>
</evidence>
<dbReference type="PANTHER" id="PTHR12603">
    <property type="entry name" value="CCR4-NOT TRANSCRIPTION COMPLEX RELATED"/>
    <property type="match status" value="1"/>
</dbReference>
<feature type="region of interest" description="Disordered" evidence="10">
    <location>
        <begin position="433"/>
        <end position="468"/>
    </location>
</feature>
<dbReference type="FunFam" id="3.30.40.10:FF:000006">
    <property type="entry name" value="CCR4-NOT transcription complex subunit 4"/>
    <property type="match status" value="1"/>
</dbReference>
<dbReference type="SUPFAM" id="SSF54928">
    <property type="entry name" value="RNA-binding domain, RBD"/>
    <property type="match status" value="1"/>
</dbReference>
<dbReference type="Pfam" id="PF00076">
    <property type="entry name" value="RRM_1"/>
    <property type="match status" value="1"/>
</dbReference>
<dbReference type="InterPro" id="IPR034261">
    <property type="entry name" value="CNOT4_RRM"/>
</dbReference>
<dbReference type="SMART" id="SM00361">
    <property type="entry name" value="RRM_1"/>
    <property type="match status" value="1"/>
</dbReference>
<evidence type="ECO:0000256" key="5">
    <source>
        <dbReference type="ARBA" id="ARBA00022884"/>
    </source>
</evidence>
<keyword evidence="7" id="KW-0539">Nucleus</keyword>
<evidence type="ECO:0000313" key="14">
    <source>
        <dbReference type="EMBL" id="KAF2670022.1"/>
    </source>
</evidence>
<keyword evidence="3 9" id="KW-0863">Zinc-finger</keyword>
<feature type="compositionally biased region" description="Basic and acidic residues" evidence="10">
    <location>
        <begin position="97"/>
        <end position="110"/>
    </location>
</feature>
<evidence type="ECO:0000256" key="9">
    <source>
        <dbReference type="PROSITE-ProRule" id="PRU00723"/>
    </source>
</evidence>
<feature type="domain" description="RRM" evidence="12">
    <location>
        <begin position="123"/>
        <end position="211"/>
    </location>
</feature>
<reference evidence="14" key="1">
    <citation type="journal article" date="2020" name="Stud. Mycol.">
        <title>101 Dothideomycetes genomes: a test case for predicting lifestyles and emergence of pathogens.</title>
        <authorList>
            <person name="Haridas S."/>
            <person name="Albert R."/>
            <person name="Binder M."/>
            <person name="Bloem J."/>
            <person name="Labutti K."/>
            <person name="Salamov A."/>
            <person name="Andreopoulos B."/>
            <person name="Baker S."/>
            <person name="Barry K."/>
            <person name="Bills G."/>
            <person name="Bluhm B."/>
            <person name="Cannon C."/>
            <person name="Castanera R."/>
            <person name="Culley D."/>
            <person name="Daum C."/>
            <person name="Ezra D."/>
            <person name="Gonzalez J."/>
            <person name="Henrissat B."/>
            <person name="Kuo A."/>
            <person name="Liang C."/>
            <person name="Lipzen A."/>
            <person name="Lutzoni F."/>
            <person name="Magnuson J."/>
            <person name="Mondo S."/>
            <person name="Nolan M."/>
            <person name="Ohm R."/>
            <person name="Pangilinan J."/>
            <person name="Park H.-J."/>
            <person name="Ramirez L."/>
            <person name="Alfaro M."/>
            <person name="Sun H."/>
            <person name="Tritt A."/>
            <person name="Yoshinaga Y."/>
            <person name="Zwiers L.-H."/>
            <person name="Turgeon B."/>
            <person name="Goodwin S."/>
            <person name="Spatafora J."/>
            <person name="Crous P."/>
            <person name="Grigoriev I."/>
        </authorList>
    </citation>
    <scope>NUCLEOTIDE SEQUENCE</scope>
    <source>
        <strain evidence="14">CBS 115976</strain>
    </source>
</reference>
<keyword evidence="6" id="KW-0175">Coiled coil</keyword>
<feature type="zinc finger region" description="C3H1-type" evidence="9">
    <location>
        <begin position="208"/>
        <end position="235"/>
    </location>
</feature>
<feature type="compositionally biased region" description="Basic and acidic residues" evidence="10">
    <location>
        <begin position="337"/>
        <end position="346"/>
    </location>
</feature>
<dbReference type="GO" id="GO:0008270">
    <property type="term" value="F:zinc ion binding"/>
    <property type="evidence" value="ECO:0007669"/>
    <property type="project" value="UniProtKB-KW"/>
</dbReference>
<feature type="compositionally biased region" description="Basic residues" evidence="10">
    <location>
        <begin position="692"/>
        <end position="703"/>
    </location>
</feature>
<dbReference type="InterPro" id="IPR012677">
    <property type="entry name" value="Nucleotide-bd_a/b_plait_sf"/>
</dbReference>
<evidence type="ECO:0000259" key="11">
    <source>
        <dbReference type="PROSITE" id="PS50089"/>
    </source>
</evidence>
<feature type="region of interest" description="Disordered" evidence="10">
    <location>
        <begin position="82"/>
        <end position="112"/>
    </location>
</feature>
<evidence type="ECO:0008006" key="16">
    <source>
        <dbReference type="Google" id="ProtNLM"/>
    </source>
</evidence>
<dbReference type="GO" id="GO:0005634">
    <property type="term" value="C:nucleus"/>
    <property type="evidence" value="ECO:0007669"/>
    <property type="project" value="UniProtKB-SubCell"/>
</dbReference>
<evidence type="ECO:0000256" key="2">
    <source>
        <dbReference type="ARBA" id="ARBA00022723"/>
    </source>
</evidence>
<dbReference type="InterPro" id="IPR000571">
    <property type="entry name" value="Znf_CCCH"/>
</dbReference>
<evidence type="ECO:0000259" key="12">
    <source>
        <dbReference type="PROSITE" id="PS50102"/>
    </source>
</evidence>
<feature type="domain" description="RING-type" evidence="11">
    <location>
        <begin position="18"/>
        <end position="61"/>
    </location>
</feature>
<evidence type="ECO:0000256" key="3">
    <source>
        <dbReference type="ARBA" id="ARBA00022771"/>
    </source>
</evidence>
<feature type="domain" description="C3H1-type" evidence="13">
    <location>
        <begin position="208"/>
        <end position="235"/>
    </location>
</feature>
<evidence type="ECO:0000256" key="6">
    <source>
        <dbReference type="ARBA" id="ARBA00023054"/>
    </source>
</evidence>
<name>A0A6A6UCY6_9PEZI</name>
<dbReference type="PANTHER" id="PTHR12603:SF0">
    <property type="entry name" value="CCR4-NOT TRANSCRIPTION COMPLEX SUBUNIT 4"/>
    <property type="match status" value="1"/>
</dbReference>
<dbReference type="GO" id="GO:0004842">
    <property type="term" value="F:ubiquitin-protein transferase activity"/>
    <property type="evidence" value="ECO:0007669"/>
    <property type="project" value="InterPro"/>
</dbReference>
<dbReference type="InterPro" id="IPR000504">
    <property type="entry name" value="RRM_dom"/>
</dbReference>
<dbReference type="InterPro" id="IPR039780">
    <property type="entry name" value="Mot2"/>
</dbReference>
<dbReference type="GO" id="GO:0003723">
    <property type="term" value="F:RNA binding"/>
    <property type="evidence" value="ECO:0007669"/>
    <property type="project" value="UniProtKB-UniRule"/>
</dbReference>
<dbReference type="CDD" id="cd12438">
    <property type="entry name" value="RRM_CNOT4"/>
    <property type="match status" value="1"/>
</dbReference>
<dbReference type="InterPro" id="IPR035979">
    <property type="entry name" value="RBD_domain_sf"/>
</dbReference>
<organism evidence="14 15">
    <name type="scientific">Microthyrium microscopicum</name>
    <dbReference type="NCBI Taxonomy" id="703497"/>
    <lineage>
        <taxon>Eukaryota</taxon>
        <taxon>Fungi</taxon>
        <taxon>Dikarya</taxon>
        <taxon>Ascomycota</taxon>
        <taxon>Pezizomycotina</taxon>
        <taxon>Dothideomycetes</taxon>
        <taxon>Dothideomycetes incertae sedis</taxon>
        <taxon>Microthyriales</taxon>
        <taxon>Microthyriaceae</taxon>
        <taxon>Microthyrium</taxon>
    </lineage>
</organism>
<keyword evidence="15" id="KW-1185">Reference proteome</keyword>
<dbReference type="Gene3D" id="3.30.40.10">
    <property type="entry name" value="Zinc/RING finger domain, C3HC4 (zinc finger)"/>
    <property type="match status" value="1"/>
</dbReference>
<feature type="region of interest" description="Disordered" evidence="10">
    <location>
        <begin position="257"/>
        <end position="278"/>
    </location>
</feature>
<protein>
    <recommendedName>
        <fullName evidence="16">RING-type domain-containing protein</fullName>
    </recommendedName>
</protein>
<comment type="subcellular location">
    <subcellularLocation>
        <location evidence="1">Nucleus</location>
    </subcellularLocation>
</comment>
<dbReference type="AlphaFoldDB" id="A0A6A6UCY6"/>
<keyword evidence="5 8" id="KW-0694">RNA-binding</keyword>
<feature type="region of interest" description="Disordered" evidence="10">
    <location>
        <begin position="731"/>
        <end position="757"/>
    </location>
</feature>
<dbReference type="GO" id="GO:0016567">
    <property type="term" value="P:protein ubiquitination"/>
    <property type="evidence" value="ECO:0007669"/>
    <property type="project" value="TreeGrafter"/>
</dbReference>
<accession>A0A6A6UCY6</accession>
<evidence type="ECO:0000256" key="8">
    <source>
        <dbReference type="PROSITE-ProRule" id="PRU00176"/>
    </source>
</evidence>
<feature type="region of interest" description="Disordered" evidence="10">
    <location>
        <begin position="308"/>
        <end position="362"/>
    </location>
</feature>
<dbReference type="OrthoDB" id="1923159at2759"/>
<dbReference type="InterPro" id="IPR001841">
    <property type="entry name" value="Znf_RING"/>
</dbReference>
<dbReference type="EMBL" id="MU004234">
    <property type="protein sequence ID" value="KAF2670022.1"/>
    <property type="molecule type" value="Genomic_DNA"/>
</dbReference>
<evidence type="ECO:0000256" key="1">
    <source>
        <dbReference type="ARBA" id="ARBA00004123"/>
    </source>
</evidence>
<dbReference type="SUPFAM" id="SSF57850">
    <property type="entry name" value="RING/U-box"/>
    <property type="match status" value="1"/>
</dbReference>
<dbReference type="Proteomes" id="UP000799302">
    <property type="component" value="Unassembled WGS sequence"/>
</dbReference>
<dbReference type="InterPro" id="IPR039515">
    <property type="entry name" value="NOT4_mRING-HC-C4C4"/>
</dbReference>
<keyword evidence="2 9" id="KW-0479">Metal-binding</keyword>
<sequence>MPPLQDQFIDDDDEEEFCPLCVEELDLTDKNFKPCPCGYQICQFCYNNIKTTMNGLCPACRRPYDEKNIQYKAVSAEEMAQHRQTVAQQAKKKQAAKQKEAQKREADNLSRKHLSGLRVRQKNLVYVTGLKPKATGEKLVEGLRGKEFFGQYGDIVKIVVSKSKDAHVGHNQPIAIYVTFVKKEDAANCIATIDNHKQADGSRLRAQYGTTKYCSAYLRGDVCSNKNCMFLHEPGEDNESYTREGLSNLNAKFTQEPAPLASQSPAPQPPLQHVAAMAAATQDHEVYAMTSPVDNDIPALATTSNWAEQARRASRTTTGSASSPLVTNSVVSTTENQDGKSVAKESDEAEPTAATSKSNKKSRRVKLPYFDDLPRKAFNPNLAFNYVHPANYTEKDRWIVENMPPLFDPHEGTRRRLIKEREAEEMRQANALVQAQSETREPSMEIDDTPDQGPGSSQLGGEPEDLDRGFTQHNLLQQQAIGSNALGLGQPFGLGDELSGLGSARGLAPQPNPQQQAILDQLNKVGGQSNSSQNGGHGRHPSRYFLAEGIAIATKNYAKQNGANMLGQTHFTGNAVHGQGFSGQYPYTSVQGPPPGLKTTGTPPVTGTGMFGQGHGFTPDGGYGRENMKTWDMQRGARSNGAGLDAGKRELMNFPHHQYPSTSAAAPAQGALSFPYGSHAGAQYQDSGNSQKQKKKGKKHRHANTSSSGGGVVDVADPSILQMRVGGSMAGQGGYGGQTQSGFSSSMQAAGNPYPRW</sequence>
<dbReference type="InterPro" id="IPR013083">
    <property type="entry name" value="Znf_RING/FYVE/PHD"/>
</dbReference>
<evidence type="ECO:0000259" key="13">
    <source>
        <dbReference type="PROSITE" id="PS50103"/>
    </source>
</evidence>
<keyword evidence="4 9" id="KW-0862">Zinc</keyword>
<dbReference type="CDD" id="cd16618">
    <property type="entry name" value="mRING-HC-C4C4_CNOT4"/>
    <property type="match status" value="1"/>
</dbReference>
<dbReference type="PROSITE" id="PS50089">
    <property type="entry name" value="ZF_RING_2"/>
    <property type="match status" value="1"/>
</dbReference>
<dbReference type="GO" id="GO:0030014">
    <property type="term" value="C:CCR4-NOT complex"/>
    <property type="evidence" value="ECO:0007669"/>
    <property type="project" value="InterPro"/>
</dbReference>
<evidence type="ECO:0000256" key="10">
    <source>
        <dbReference type="SAM" id="MobiDB-lite"/>
    </source>
</evidence>
<proteinExistence type="predicted"/>
<dbReference type="PROSITE" id="PS50103">
    <property type="entry name" value="ZF_C3H1"/>
    <property type="match status" value="1"/>
</dbReference>
<dbReference type="InterPro" id="IPR003954">
    <property type="entry name" value="RRM_euk-type"/>
</dbReference>
<evidence type="ECO:0000256" key="4">
    <source>
        <dbReference type="ARBA" id="ARBA00022833"/>
    </source>
</evidence>
<dbReference type="PROSITE" id="PS50102">
    <property type="entry name" value="RRM"/>
    <property type="match status" value="1"/>
</dbReference>
<evidence type="ECO:0000256" key="7">
    <source>
        <dbReference type="ARBA" id="ARBA00023242"/>
    </source>
</evidence>
<feature type="compositionally biased region" description="Polar residues" evidence="10">
    <location>
        <begin position="324"/>
        <end position="336"/>
    </location>
</feature>
<feature type="region of interest" description="Disordered" evidence="10">
    <location>
        <begin position="671"/>
        <end position="715"/>
    </location>
</feature>
<gene>
    <name evidence="14" type="ORF">BT63DRAFT_227961</name>
</gene>
<dbReference type="Pfam" id="PF14570">
    <property type="entry name" value="zf-RING_4"/>
    <property type="match status" value="1"/>
</dbReference>
<dbReference type="Gene3D" id="3.30.70.330">
    <property type="match status" value="1"/>
</dbReference>